<evidence type="ECO:0000256" key="3">
    <source>
        <dbReference type="ARBA" id="ARBA00022801"/>
    </source>
</evidence>
<dbReference type="OrthoDB" id="9995210at2759"/>
<dbReference type="InterPro" id="IPR015868">
    <property type="entry name" value="Glutaminase"/>
</dbReference>
<dbReference type="GO" id="GO:0006537">
    <property type="term" value="P:glutamate biosynthetic process"/>
    <property type="evidence" value="ECO:0007669"/>
    <property type="project" value="TreeGrafter"/>
</dbReference>
<evidence type="ECO:0000313" key="6">
    <source>
        <dbReference type="Proteomes" id="UP000694397"/>
    </source>
</evidence>
<dbReference type="SUPFAM" id="SSF56601">
    <property type="entry name" value="beta-lactamase/transpeptidase-like"/>
    <property type="match status" value="1"/>
</dbReference>
<evidence type="ECO:0000256" key="1">
    <source>
        <dbReference type="ARBA" id="ARBA00011076"/>
    </source>
</evidence>
<proteinExistence type="inferred from homology"/>
<reference evidence="5" key="2">
    <citation type="submission" date="2025-08" db="UniProtKB">
        <authorList>
            <consortium name="Ensembl"/>
        </authorList>
    </citation>
    <scope>IDENTIFICATION</scope>
</reference>
<sequence>MAATLANGGLCPLSGDKVLCPPSTRAMLSVMQVAGMNEYSRMFHFKVAKSSKSGALLIVVPGILGMMCWSPALDSFGNSWKSVHFCEELVSMFQLHSFDIRTPFRQVVAYRQWKAESEVGTTFSQNLLIQLCVYTVL</sequence>
<name>A0A8D0CLD7_SCLFO</name>
<evidence type="ECO:0000256" key="4">
    <source>
        <dbReference type="ARBA" id="ARBA00049534"/>
    </source>
</evidence>
<reference evidence="5 6" key="1">
    <citation type="submission" date="2019-04" db="EMBL/GenBank/DDBJ databases">
        <authorList>
            <consortium name="Wellcome Sanger Institute Data Sharing"/>
        </authorList>
    </citation>
    <scope>NUCLEOTIDE SEQUENCE [LARGE SCALE GENOMIC DNA]</scope>
</reference>
<reference evidence="5" key="3">
    <citation type="submission" date="2025-09" db="UniProtKB">
        <authorList>
            <consortium name="Ensembl"/>
        </authorList>
    </citation>
    <scope>IDENTIFICATION</scope>
</reference>
<dbReference type="EC" id="3.5.1.2" evidence="2"/>
<evidence type="ECO:0000256" key="2">
    <source>
        <dbReference type="ARBA" id="ARBA00012918"/>
    </source>
</evidence>
<accession>A0A8D0CLD7</accession>
<comment type="similarity">
    <text evidence="1">Belongs to the glutaminase family.</text>
</comment>
<dbReference type="Pfam" id="PF04960">
    <property type="entry name" value="Glutaminase"/>
    <property type="match status" value="1"/>
</dbReference>
<dbReference type="PANTHER" id="PTHR12544">
    <property type="entry name" value="GLUTAMINASE"/>
    <property type="match status" value="1"/>
</dbReference>
<dbReference type="Gene3D" id="3.40.710.10">
    <property type="entry name" value="DD-peptidase/beta-lactamase superfamily"/>
    <property type="match status" value="1"/>
</dbReference>
<dbReference type="GO" id="GO:0006543">
    <property type="term" value="P:L-glutamine catabolic process"/>
    <property type="evidence" value="ECO:0007669"/>
    <property type="project" value="TreeGrafter"/>
</dbReference>
<dbReference type="AlphaFoldDB" id="A0A8D0CLD7"/>
<keyword evidence="6" id="KW-1185">Reference proteome</keyword>
<keyword evidence="3" id="KW-0378">Hydrolase</keyword>
<dbReference type="InterPro" id="IPR012338">
    <property type="entry name" value="Beta-lactam/transpept-like"/>
</dbReference>
<protein>
    <recommendedName>
        <fullName evidence="2">glutaminase</fullName>
        <ecNumber evidence="2">3.5.1.2</ecNumber>
    </recommendedName>
</protein>
<dbReference type="Proteomes" id="UP000694397">
    <property type="component" value="Chromosome 11"/>
</dbReference>
<dbReference type="GO" id="GO:0004359">
    <property type="term" value="F:glutaminase activity"/>
    <property type="evidence" value="ECO:0007669"/>
    <property type="project" value="UniProtKB-EC"/>
</dbReference>
<organism evidence="5 6">
    <name type="scientific">Scleropages formosus</name>
    <name type="common">Asian bonytongue</name>
    <name type="synonym">Osteoglossum formosum</name>
    <dbReference type="NCBI Taxonomy" id="113540"/>
    <lineage>
        <taxon>Eukaryota</taxon>
        <taxon>Metazoa</taxon>
        <taxon>Chordata</taxon>
        <taxon>Craniata</taxon>
        <taxon>Vertebrata</taxon>
        <taxon>Euteleostomi</taxon>
        <taxon>Actinopterygii</taxon>
        <taxon>Neopterygii</taxon>
        <taxon>Teleostei</taxon>
        <taxon>Osteoglossocephala</taxon>
        <taxon>Osteoglossomorpha</taxon>
        <taxon>Osteoglossiformes</taxon>
        <taxon>Osteoglossidae</taxon>
        <taxon>Scleropages</taxon>
    </lineage>
</organism>
<dbReference type="Ensembl" id="ENSSFOT00015040736.1">
    <property type="protein sequence ID" value="ENSSFOP00015075082.1"/>
    <property type="gene ID" value="ENSSFOG00015027901.1"/>
</dbReference>
<comment type="catalytic activity">
    <reaction evidence="4">
        <text>L-glutamine + H2O = L-glutamate + NH4(+)</text>
        <dbReference type="Rhea" id="RHEA:15889"/>
        <dbReference type="ChEBI" id="CHEBI:15377"/>
        <dbReference type="ChEBI" id="CHEBI:28938"/>
        <dbReference type="ChEBI" id="CHEBI:29985"/>
        <dbReference type="ChEBI" id="CHEBI:58359"/>
        <dbReference type="EC" id="3.5.1.2"/>
    </reaction>
</comment>
<dbReference type="PANTHER" id="PTHR12544:SF26">
    <property type="entry name" value="GLUTAMINASE"/>
    <property type="match status" value="1"/>
</dbReference>
<dbReference type="GeneTree" id="ENSGT00390000010463"/>
<evidence type="ECO:0000313" key="5">
    <source>
        <dbReference type="Ensembl" id="ENSSFOP00015075082.1"/>
    </source>
</evidence>